<dbReference type="Proteomes" id="UP000290204">
    <property type="component" value="Unassembled WGS sequence"/>
</dbReference>
<comment type="caution">
    <text evidence="1">The sequence shown here is derived from an EMBL/GenBank/DDBJ whole genome shotgun (WGS) entry which is preliminary data.</text>
</comment>
<organism evidence="1 2">
    <name type="scientific">Lacibacter luteus</name>
    <dbReference type="NCBI Taxonomy" id="2508719"/>
    <lineage>
        <taxon>Bacteria</taxon>
        <taxon>Pseudomonadati</taxon>
        <taxon>Bacteroidota</taxon>
        <taxon>Chitinophagia</taxon>
        <taxon>Chitinophagales</taxon>
        <taxon>Chitinophagaceae</taxon>
        <taxon>Lacibacter</taxon>
    </lineage>
</organism>
<dbReference type="EMBL" id="SDHW01000003">
    <property type="protein sequence ID" value="RXK59767.1"/>
    <property type="molecule type" value="Genomic_DNA"/>
</dbReference>
<dbReference type="Pfam" id="PF08811">
    <property type="entry name" value="DUF1800"/>
    <property type="match status" value="1"/>
</dbReference>
<protein>
    <submittedName>
        <fullName evidence="1">DUF1800 domain-containing protein</fullName>
    </submittedName>
</protein>
<dbReference type="RefSeq" id="WP_129131141.1">
    <property type="nucleotide sequence ID" value="NZ_SDHW01000003.1"/>
</dbReference>
<accession>A0A4Q1CHG4</accession>
<name>A0A4Q1CHG4_9BACT</name>
<reference evidence="1 2" key="1">
    <citation type="submission" date="2019-01" db="EMBL/GenBank/DDBJ databases">
        <title>Lacibacter sp. strain TTM-7.</title>
        <authorList>
            <person name="Chen W.-M."/>
        </authorList>
    </citation>
    <scope>NUCLEOTIDE SEQUENCE [LARGE SCALE GENOMIC DNA]</scope>
    <source>
        <strain evidence="1 2">TTM-7</strain>
    </source>
</reference>
<dbReference type="OrthoDB" id="9772295at2"/>
<evidence type="ECO:0000313" key="1">
    <source>
        <dbReference type="EMBL" id="RXK59767.1"/>
    </source>
</evidence>
<keyword evidence="2" id="KW-1185">Reference proteome</keyword>
<evidence type="ECO:0000313" key="2">
    <source>
        <dbReference type="Proteomes" id="UP000290204"/>
    </source>
</evidence>
<dbReference type="InterPro" id="IPR014917">
    <property type="entry name" value="DUF1800"/>
</dbReference>
<dbReference type="AlphaFoldDB" id="A0A4Q1CHG4"/>
<sequence length="474" mass="54580">MAVSVQLKNQHLLWRAGFGPAVEQWGDLAKTSPSKFYEALVKASGKEPMPLKVAKNFVDGLMNGVDGVRRTEMSKEEMQAMQKKSREEIRNLNLEWLDEMVNSEQQLREKVALFWHGHFACRNLNALYQQDLLQVIRANALGSFGNLLKEVSRSAAMLAFLNNQQNRKQKPNENFAREVMELFTMGRGNYTEKDIKEAARAFTGWQFKLNGEFVFRPAIHDDGQKTVLGKTGNFDGDDILDILLEQKQTAVYLTKKIYRFFVNEQVDEQHVQWLADRFYKSGYEIKSLLKDVFTSDWFYDEKNIGSHVKSPVELLVGIRRAMPMQIANEDAQLYLQKILGQVLFYPPNVAGWPGGLNWIDSSSLMFRMRIPQLVATKEAFNIKAKTDDDQDMGRGNKLPGRVVETTINWEPATKQLEKVKREELLQQITSIMWQTNSDKFNKAMVEKFVDAGSRERYIQTAIIQLMCTPEYQMS</sequence>
<proteinExistence type="predicted"/>
<gene>
    <name evidence="1" type="ORF">ESA94_11960</name>
</gene>